<dbReference type="AlphaFoldDB" id="A0A4R9AIG4"/>
<sequence>MNVRIPAELDRQLEKLAAAQHVSKHALLLQGATLVVDRYSRRDEIESGLQFVLTHDAELLQRLEDA</sequence>
<evidence type="ECO:0000313" key="2">
    <source>
        <dbReference type="Proteomes" id="UP000298170"/>
    </source>
</evidence>
<reference evidence="1 2" key="1">
    <citation type="submission" date="2019-03" db="EMBL/GenBank/DDBJ databases">
        <title>Genomics of glacier-inhabiting Cryobacterium strains.</title>
        <authorList>
            <person name="Liu Q."/>
            <person name="Xin Y.-H."/>
        </authorList>
    </citation>
    <scope>NUCLEOTIDE SEQUENCE [LARGE SCALE GENOMIC DNA]</scope>
    <source>
        <strain evidence="1 2">Sr39</strain>
    </source>
</reference>
<organism evidence="1 2">
    <name type="scientific">Cryobacterium suzukii</name>
    <dbReference type="NCBI Taxonomy" id="1259198"/>
    <lineage>
        <taxon>Bacteria</taxon>
        <taxon>Bacillati</taxon>
        <taxon>Actinomycetota</taxon>
        <taxon>Actinomycetes</taxon>
        <taxon>Micrococcales</taxon>
        <taxon>Microbacteriaceae</taxon>
        <taxon>Cryobacterium</taxon>
    </lineage>
</organism>
<proteinExistence type="predicted"/>
<dbReference type="Proteomes" id="UP000298170">
    <property type="component" value="Unassembled WGS sequence"/>
</dbReference>
<protein>
    <submittedName>
        <fullName evidence="1">Ribbon-helix-helix protein, CopG family</fullName>
    </submittedName>
</protein>
<dbReference type="EMBL" id="SOHJ01000003">
    <property type="protein sequence ID" value="TFD62262.1"/>
    <property type="molecule type" value="Genomic_DNA"/>
</dbReference>
<gene>
    <name evidence="1" type="ORF">E3T39_04245</name>
</gene>
<dbReference type="OrthoDB" id="4426404at2"/>
<accession>A0A4R9AIG4</accession>
<keyword evidence="2" id="KW-1185">Reference proteome</keyword>
<evidence type="ECO:0000313" key="1">
    <source>
        <dbReference type="EMBL" id="TFD62262.1"/>
    </source>
</evidence>
<comment type="caution">
    <text evidence="1">The sequence shown here is derived from an EMBL/GenBank/DDBJ whole genome shotgun (WGS) entry which is preliminary data.</text>
</comment>
<name>A0A4R9AIG4_9MICO</name>
<dbReference type="GO" id="GO:0006355">
    <property type="term" value="P:regulation of DNA-templated transcription"/>
    <property type="evidence" value="ECO:0007669"/>
    <property type="project" value="InterPro"/>
</dbReference>